<organism evidence="2 3">
    <name type="scientific">Dyella telluris</name>
    <dbReference type="NCBI Taxonomy" id="2763498"/>
    <lineage>
        <taxon>Bacteria</taxon>
        <taxon>Pseudomonadati</taxon>
        <taxon>Pseudomonadota</taxon>
        <taxon>Gammaproteobacteria</taxon>
        <taxon>Lysobacterales</taxon>
        <taxon>Rhodanobacteraceae</taxon>
        <taxon>Dyella</taxon>
    </lineage>
</organism>
<dbReference type="SUPFAM" id="SSF50814">
    <property type="entry name" value="Lipocalins"/>
    <property type="match status" value="1"/>
</dbReference>
<dbReference type="Gene3D" id="2.40.128.20">
    <property type="match status" value="1"/>
</dbReference>
<evidence type="ECO:0000313" key="3">
    <source>
        <dbReference type="Proteomes" id="UP000515873"/>
    </source>
</evidence>
<dbReference type="EMBL" id="CP060412">
    <property type="protein sequence ID" value="QNK01222.1"/>
    <property type="molecule type" value="Genomic_DNA"/>
</dbReference>
<keyword evidence="3" id="KW-1185">Reference proteome</keyword>
<evidence type="ECO:0000259" key="1">
    <source>
        <dbReference type="Pfam" id="PF22036"/>
    </source>
</evidence>
<dbReference type="InterPro" id="IPR053892">
    <property type="entry name" value="MoaF-like"/>
</dbReference>
<dbReference type="RefSeq" id="WP_187056684.1">
    <property type="nucleotide sequence ID" value="NZ_CP060412.1"/>
</dbReference>
<protein>
    <submittedName>
        <fullName evidence="2">Adenylate cyclase</fullName>
    </submittedName>
</protein>
<sequence>MTILSTPAFAGRSFRVDYDGLSAHNTYADDGKSVRYAIVSGPYSGASGESPCQWRQIAEGVYVISWQEANGATVVHIDDFTDGRSQAFFTAADLSFHRMRGALIELGPVRSTSEKHPA</sequence>
<dbReference type="Proteomes" id="UP000515873">
    <property type="component" value="Chromosome"/>
</dbReference>
<dbReference type="AlphaFoldDB" id="A0A7G8Q364"/>
<dbReference type="InterPro" id="IPR012674">
    <property type="entry name" value="Calycin"/>
</dbReference>
<proteinExistence type="predicted"/>
<dbReference type="KEGG" id="dtl:H8F01_19545"/>
<evidence type="ECO:0000313" key="2">
    <source>
        <dbReference type="EMBL" id="QNK01222.1"/>
    </source>
</evidence>
<dbReference type="Pfam" id="PF22036">
    <property type="entry name" value="MoaF_like"/>
    <property type="match status" value="1"/>
</dbReference>
<feature type="domain" description="MoaF-like" evidence="1">
    <location>
        <begin position="10"/>
        <end position="103"/>
    </location>
</feature>
<accession>A0A7G8Q364</accession>
<name>A0A7G8Q364_9GAMM</name>
<gene>
    <name evidence="2" type="ORF">H8F01_19545</name>
</gene>
<reference evidence="2 3" key="1">
    <citation type="submission" date="2020-08" db="EMBL/GenBank/DDBJ databases">
        <title>Dyella sp. G9 isolated from forest soil.</title>
        <authorList>
            <person name="Fu J."/>
            <person name="Qiu L."/>
        </authorList>
    </citation>
    <scope>NUCLEOTIDE SEQUENCE [LARGE SCALE GENOMIC DNA]</scope>
    <source>
        <strain evidence="2 3">G9</strain>
    </source>
</reference>